<keyword evidence="10" id="KW-0547">Nucleotide-binding</keyword>
<dbReference type="InterPro" id="IPR004529">
    <property type="entry name" value="Phe-tRNA-synth_IIc_asu"/>
</dbReference>
<feature type="domain" description="Aminoacyl-transfer RNA synthetases class-II family profile" evidence="17">
    <location>
        <begin position="112"/>
        <end position="309"/>
    </location>
</feature>
<comment type="cofactor">
    <cofactor evidence="1">
        <name>Mg(2+)</name>
        <dbReference type="ChEBI" id="CHEBI:18420"/>
    </cofactor>
</comment>
<dbReference type="GO" id="GO:0004826">
    <property type="term" value="F:phenylalanine-tRNA ligase activity"/>
    <property type="evidence" value="ECO:0007669"/>
    <property type="project" value="UniProtKB-EC"/>
</dbReference>
<dbReference type="AlphaFoldDB" id="A0A381X469"/>
<protein>
    <recommendedName>
        <fullName evidence="6">Phenylalanine--tRNA ligase alpha subunit</fullName>
        <ecNumber evidence="5">6.1.1.20</ecNumber>
    </recommendedName>
    <alternativeName>
        <fullName evidence="15">Phenylalanyl-tRNA synthetase alpha subunit</fullName>
    </alternativeName>
</protein>
<dbReference type="GO" id="GO:0005524">
    <property type="term" value="F:ATP binding"/>
    <property type="evidence" value="ECO:0007669"/>
    <property type="project" value="UniProtKB-KW"/>
</dbReference>
<keyword evidence="11" id="KW-0067">ATP-binding</keyword>
<organism evidence="18">
    <name type="scientific">marine metagenome</name>
    <dbReference type="NCBI Taxonomy" id="408172"/>
    <lineage>
        <taxon>unclassified sequences</taxon>
        <taxon>metagenomes</taxon>
        <taxon>ecological metagenomes</taxon>
    </lineage>
</organism>
<keyword evidence="13" id="KW-0648">Protein biosynthesis</keyword>
<dbReference type="InterPro" id="IPR045864">
    <property type="entry name" value="aa-tRNA-synth_II/BPL/LPL"/>
</dbReference>
<dbReference type="PANTHER" id="PTHR11538">
    <property type="entry name" value="PHENYLALANYL-TRNA SYNTHETASE"/>
    <property type="match status" value="1"/>
</dbReference>
<dbReference type="SUPFAM" id="SSF55681">
    <property type="entry name" value="Class II aaRS and biotin synthetases"/>
    <property type="match status" value="1"/>
</dbReference>
<proteinExistence type="inferred from homology"/>
<keyword evidence="8" id="KW-0436">Ligase</keyword>
<dbReference type="GO" id="GO:0000049">
    <property type="term" value="F:tRNA binding"/>
    <property type="evidence" value="ECO:0007669"/>
    <property type="project" value="InterPro"/>
</dbReference>
<dbReference type="InterPro" id="IPR010978">
    <property type="entry name" value="tRNA-bd_arm"/>
</dbReference>
<dbReference type="PROSITE" id="PS50862">
    <property type="entry name" value="AA_TRNA_LIGASE_II"/>
    <property type="match status" value="1"/>
</dbReference>
<evidence type="ECO:0000256" key="14">
    <source>
        <dbReference type="ARBA" id="ARBA00023146"/>
    </source>
</evidence>
<evidence type="ECO:0000256" key="9">
    <source>
        <dbReference type="ARBA" id="ARBA00022723"/>
    </source>
</evidence>
<evidence type="ECO:0000256" key="12">
    <source>
        <dbReference type="ARBA" id="ARBA00022842"/>
    </source>
</evidence>
<gene>
    <name evidence="18" type="ORF">METZ01_LOCUS112252</name>
</gene>
<dbReference type="Pfam" id="PF01409">
    <property type="entry name" value="tRNA-synt_2d"/>
    <property type="match status" value="1"/>
</dbReference>
<evidence type="ECO:0000259" key="17">
    <source>
        <dbReference type="PROSITE" id="PS50862"/>
    </source>
</evidence>
<dbReference type="GO" id="GO:0005737">
    <property type="term" value="C:cytoplasm"/>
    <property type="evidence" value="ECO:0007669"/>
    <property type="project" value="UniProtKB-SubCell"/>
</dbReference>
<dbReference type="GO" id="GO:0046872">
    <property type="term" value="F:metal ion binding"/>
    <property type="evidence" value="ECO:0007669"/>
    <property type="project" value="UniProtKB-KW"/>
</dbReference>
<evidence type="ECO:0000256" key="11">
    <source>
        <dbReference type="ARBA" id="ARBA00022840"/>
    </source>
</evidence>
<dbReference type="InterPro" id="IPR002319">
    <property type="entry name" value="Phenylalanyl-tRNA_Synthase"/>
</dbReference>
<dbReference type="HAMAP" id="MF_00281">
    <property type="entry name" value="Phe_tRNA_synth_alpha1"/>
    <property type="match status" value="1"/>
</dbReference>
<accession>A0A381X469</accession>
<comment type="similarity">
    <text evidence="3">Belongs to the class-II aminoacyl-tRNA synthetase family. Phe-tRNA synthetase alpha subunit type 1 subfamily.</text>
</comment>
<dbReference type="Gene3D" id="3.30.930.10">
    <property type="entry name" value="Bira Bifunctional Protein, Domain 2"/>
    <property type="match status" value="1"/>
</dbReference>
<evidence type="ECO:0000256" key="10">
    <source>
        <dbReference type="ARBA" id="ARBA00022741"/>
    </source>
</evidence>
<sequence>MSFDSDLTAVQSAFRAAFKSSGLTIGELESLRIQFLGRKGEIASLFLKISQVSDENKPLFGKRINDLKQECQSLYDYATNAVLSEDIDGVEDAIDYTLPGIPYKIGTSHPLESILDEIKSIFSSIGFSVAYGPEIDDDFHNFEALNIPRHHPARDMQDTFFIDKNTVLRTHTSNVQIHLMETMDPPIKFIVPGRVYRNEAISYKSYCLFHQVEGLYINTNVSFSELKGTLEYFIQSLFGNDTKIRFRPSFFPFTEPSAEVDLWNEERNQWMEILGCGMVDPQVLINVGYDPDKWDGYAFGMGIERMAMLKYKINDIRLFYQGDLRFLEQFS</sequence>
<dbReference type="CDD" id="cd00496">
    <property type="entry name" value="PheRS_alpha_core"/>
    <property type="match status" value="1"/>
</dbReference>
<dbReference type="SUPFAM" id="SSF46589">
    <property type="entry name" value="tRNA-binding arm"/>
    <property type="match status" value="1"/>
</dbReference>
<dbReference type="InterPro" id="IPR004188">
    <property type="entry name" value="Phe-tRNA_ligase_II_N"/>
</dbReference>
<evidence type="ECO:0000313" key="18">
    <source>
        <dbReference type="EMBL" id="SVA59398.1"/>
    </source>
</evidence>
<evidence type="ECO:0000256" key="16">
    <source>
        <dbReference type="ARBA" id="ARBA00049255"/>
    </source>
</evidence>
<evidence type="ECO:0000256" key="7">
    <source>
        <dbReference type="ARBA" id="ARBA00022490"/>
    </source>
</evidence>
<dbReference type="InterPro" id="IPR022911">
    <property type="entry name" value="Phe_tRNA_ligase_alpha1_bac"/>
</dbReference>
<comment type="catalytic activity">
    <reaction evidence="16">
        <text>tRNA(Phe) + L-phenylalanine + ATP = L-phenylalanyl-tRNA(Phe) + AMP + diphosphate + H(+)</text>
        <dbReference type="Rhea" id="RHEA:19413"/>
        <dbReference type="Rhea" id="RHEA-COMP:9668"/>
        <dbReference type="Rhea" id="RHEA-COMP:9699"/>
        <dbReference type="ChEBI" id="CHEBI:15378"/>
        <dbReference type="ChEBI" id="CHEBI:30616"/>
        <dbReference type="ChEBI" id="CHEBI:33019"/>
        <dbReference type="ChEBI" id="CHEBI:58095"/>
        <dbReference type="ChEBI" id="CHEBI:78442"/>
        <dbReference type="ChEBI" id="CHEBI:78531"/>
        <dbReference type="ChEBI" id="CHEBI:456215"/>
        <dbReference type="EC" id="6.1.1.20"/>
    </reaction>
</comment>
<keyword evidence="14" id="KW-0030">Aminoacyl-tRNA synthetase</keyword>
<keyword evidence="7" id="KW-0963">Cytoplasm</keyword>
<evidence type="ECO:0000256" key="8">
    <source>
        <dbReference type="ARBA" id="ARBA00022598"/>
    </source>
</evidence>
<reference evidence="18" key="1">
    <citation type="submission" date="2018-05" db="EMBL/GenBank/DDBJ databases">
        <authorList>
            <person name="Lanie J.A."/>
            <person name="Ng W.-L."/>
            <person name="Kazmierczak K.M."/>
            <person name="Andrzejewski T.M."/>
            <person name="Davidsen T.M."/>
            <person name="Wayne K.J."/>
            <person name="Tettelin H."/>
            <person name="Glass J.I."/>
            <person name="Rusch D."/>
            <person name="Podicherti R."/>
            <person name="Tsui H.-C.T."/>
            <person name="Winkler M.E."/>
        </authorList>
    </citation>
    <scope>NUCLEOTIDE SEQUENCE</scope>
</reference>
<evidence type="ECO:0000256" key="3">
    <source>
        <dbReference type="ARBA" id="ARBA00010207"/>
    </source>
</evidence>
<evidence type="ECO:0000256" key="5">
    <source>
        <dbReference type="ARBA" id="ARBA00012814"/>
    </source>
</evidence>
<dbReference type="NCBIfam" id="TIGR00468">
    <property type="entry name" value="pheS"/>
    <property type="match status" value="1"/>
</dbReference>
<dbReference type="Pfam" id="PF02912">
    <property type="entry name" value="Phe_tRNA-synt_N"/>
    <property type="match status" value="1"/>
</dbReference>
<evidence type="ECO:0000256" key="2">
    <source>
        <dbReference type="ARBA" id="ARBA00004496"/>
    </source>
</evidence>
<dbReference type="GO" id="GO:0006432">
    <property type="term" value="P:phenylalanyl-tRNA aminoacylation"/>
    <property type="evidence" value="ECO:0007669"/>
    <property type="project" value="InterPro"/>
</dbReference>
<dbReference type="EC" id="6.1.1.20" evidence="5"/>
<keyword evidence="12" id="KW-0460">Magnesium</keyword>
<comment type="subunit">
    <text evidence="4">Tetramer of two alpha and two beta subunits.</text>
</comment>
<evidence type="ECO:0000256" key="15">
    <source>
        <dbReference type="ARBA" id="ARBA00030612"/>
    </source>
</evidence>
<name>A0A381X469_9ZZZZ</name>
<dbReference type="PANTHER" id="PTHR11538:SF41">
    <property type="entry name" value="PHENYLALANINE--TRNA LIGASE, MITOCHONDRIAL"/>
    <property type="match status" value="1"/>
</dbReference>
<evidence type="ECO:0000256" key="13">
    <source>
        <dbReference type="ARBA" id="ARBA00022917"/>
    </source>
</evidence>
<evidence type="ECO:0000256" key="6">
    <source>
        <dbReference type="ARBA" id="ARBA00015409"/>
    </source>
</evidence>
<comment type="subcellular location">
    <subcellularLocation>
        <location evidence="2">Cytoplasm</location>
    </subcellularLocation>
</comment>
<evidence type="ECO:0000256" key="4">
    <source>
        <dbReference type="ARBA" id="ARBA00011209"/>
    </source>
</evidence>
<keyword evidence="9" id="KW-0479">Metal-binding</keyword>
<evidence type="ECO:0000256" key="1">
    <source>
        <dbReference type="ARBA" id="ARBA00001946"/>
    </source>
</evidence>
<dbReference type="EMBL" id="UINC01013809">
    <property type="protein sequence ID" value="SVA59398.1"/>
    <property type="molecule type" value="Genomic_DNA"/>
</dbReference>
<dbReference type="InterPro" id="IPR006195">
    <property type="entry name" value="aa-tRNA-synth_II"/>
</dbReference>